<evidence type="ECO:0000259" key="3">
    <source>
        <dbReference type="PROSITE" id="PS50835"/>
    </source>
</evidence>
<evidence type="ECO:0000256" key="2">
    <source>
        <dbReference type="SAM" id="SignalP"/>
    </source>
</evidence>
<feature type="chain" id="PRO_5045081007" evidence="2">
    <location>
        <begin position="27"/>
        <end position="211"/>
    </location>
</feature>
<keyword evidence="1" id="KW-0472">Membrane</keyword>
<keyword evidence="4" id="KW-1185">Reference proteome</keyword>
<dbReference type="InterPro" id="IPR013098">
    <property type="entry name" value="Ig_I-set"/>
</dbReference>
<dbReference type="InterPro" id="IPR013783">
    <property type="entry name" value="Ig-like_fold"/>
</dbReference>
<dbReference type="InterPro" id="IPR003599">
    <property type="entry name" value="Ig_sub"/>
</dbReference>
<evidence type="ECO:0000313" key="5">
    <source>
        <dbReference type="RefSeq" id="XP_012937519.1"/>
    </source>
</evidence>
<dbReference type="RefSeq" id="XP_012937519.1">
    <property type="nucleotide sequence ID" value="XM_013082065.2"/>
</dbReference>
<feature type="signal peptide" evidence="2">
    <location>
        <begin position="1"/>
        <end position="26"/>
    </location>
</feature>
<dbReference type="SUPFAM" id="SSF48726">
    <property type="entry name" value="Immunoglobulin"/>
    <property type="match status" value="1"/>
</dbReference>
<dbReference type="PANTHER" id="PTHR47633:SF4">
    <property type="entry name" value="MYOPALLADIN ISOFORM X1"/>
    <property type="match status" value="1"/>
</dbReference>
<accession>A0ABM0ZZ56</accession>
<keyword evidence="1" id="KW-0812">Transmembrane</keyword>
<gene>
    <name evidence="5" type="primary">LOC106011661</name>
</gene>
<organism evidence="4 5">
    <name type="scientific">Aplysia californica</name>
    <name type="common">California sea hare</name>
    <dbReference type="NCBI Taxonomy" id="6500"/>
    <lineage>
        <taxon>Eukaryota</taxon>
        <taxon>Metazoa</taxon>
        <taxon>Spiralia</taxon>
        <taxon>Lophotrochozoa</taxon>
        <taxon>Mollusca</taxon>
        <taxon>Gastropoda</taxon>
        <taxon>Heterobranchia</taxon>
        <taxon>Euthyneura</taxon>
        <taxon>Tectipleura</taxon>
        <taxon>Aplysiida</taxon>
        <taxon>Aplysioidea</taxon>
        <taxon>Aplysiidae</taxon>
        <taxon>Aplysia</taxon>
    </lineage>
</organism>
<dbReference type="Gene3D" id="2.60.40.10">
    <property type="entry name" value="Immunoglobulins"/>
    <property type="match status" value="1"/>
</dbReference>
<reference evidence="5" key="1">
    <citation type="submission" date="2025-08" db="UniProtKB">
        <authorList>
            <consortium name="RefSeq"/>
        </authorList>
    </citation>
    <scope>IDENTIFICATION</scope>
</reference>
<feature type="transmembrane region" description="Helical" evidence="1">
    <location>
        <begin position="178"/>
        <end position="200"/>
    </location>
</feature>
<dbReference type="Pfam" id="PF07679">
    <property type="entry name" value="I-set"/>
    <property type="match status" value="1"/>
</dbReference>
<dbReference type="Proteomes" id="UP000694888">
    <property type="component" value="Unplaced"/>
</dbReference>
<dbReference type="InterPro" id="IPR036179">
    <property type="entry name" value="Ig-like_dom_sf"/>
</dbReference>
<sequence length="211" mass="24057">MAGRKLQTAVLQLFLLVGIQFLAVHGYVSITEELRNVVLGEGERAKFVCKVDVHHLDEKRLQVIWKANGQFLKPEESGRMVFKNEGTRFALIVRNVKTKDTGIYTCIAKVGLETAMSSAHLQIKSKSRLISFTVSKIDSFVFYSIVGFLSALHIKCTKTSRLYIAFSSPYFQIACKSFFRGFIFFYSLCVLFFLVGSLYTRMCIFLMIRKV</sequence>
<protein>
    <submittedName>
        <fullName evidence="5">Uncharacterized protein LOC106011661</fullName>
    </submittedName>
</protein>
<dbReference type="SMART" id="SM00409">
    <property type="entry name" value="IG"/>
    <property type="match status" value="1"/>
</dbReference>
<dbReference type="PANTHER" id="PTHR47633">
    <property type="entry name" value="IMMUNOGLOBULIN"/>
    <property type="match status" value="1"/>
</dbReference>
<dbReference type="InterPro" id="IPR007110">
    <property type="entry name" value="Ig-like_dom"/>
</dbReference>
<proteinExistence type="predicted"/>
<feature type="domain" description="Ig-like" evidence="3">
    <location>
        <begin position="26"/>
        <end position="122"/>
    </location>
</feature>
<dbReference type="PROSITE" id="PS50835">
    <property type="entry name" value="IG_LIKE"/>
    <property type="match status" value="1"/>
</dbReference>
<dbReference type="GeneID" id="106011661"/>
<keyword evidence="2" id="KW-0732">Signal</keyword>
<name>A0ABM0ZZ56_APLCA</name>
<keyword evidence="1" id="KW-1133">Transmembrane helix</keyword>
<evidence type="ECO:0000313" key="4">
    <source>
        <dbReference type="Proteomes" id="UP000694888"/>
    </source>
</evidence>
<evidence type="ECO:0000256" key="1">
    <source>
        <dbReference type="SAM" id="Phobius"/>
    </source>
</evidence>